<protein>
    <submittedName>
        <fullName evidence="1">Uncharacterized protein</fullName>
    </submittedName>
</protein>
<evidence type="ECO:0000313" key="2">
    <source>
        <dbReference type="Proteomes" id="UP000054566"/>
    </source>
</evidence>
<reference evidence="2" key="2">
    <citation type="submission" date="2015-07" db="EMBL/GenBank/DDBJ databases">
        <title>The genome sequence of Plasmodium falciparum RAJ116.</title>
        <authorList>
            <consortium name="The Broad Institute Genome Sequencing Platform"/>
            <person name="Volkman S.K."/>
            <person name="Neafsey D.E."/>
            <person name="Dash A.P."/>
            <person name="Chitnis C.E."/>
            <person name="Hartl D.L."/>
            <person name="Young S.K."/>
            <person name="Kodira C.D."/>
            <person name="Zeng Q."/>
            <person name="Koehrsen M."/>
            <person name="Godfrey P."/>
            <person name="Alvarado L."/>
            <person name="Berlin A."/>
            <person name="Borenstein D."/>
            <person name="Chen Z."/>
            <person name="Engels R."/>
            <person name="Freedman E."/>
            <person name="Gellesch M."/>
            <person name="Goldberg J."/>
            <person name="Griggs A."/>
            <person name="Gujja S."/>
            <person name="Heiman D."/>
            <person name="Hepburn T."/>
            <person name="Howarth C."/>
            <person name="Jen D."/>
            <person name="Larson L."/>
            <person name="Lewis B."/>
            <person name="Mehta T."/>
            <person name="Park D."/>
            <person name="Pearson M."/>
            <person name="Roberts A."/>
            <person name="Saif S."/>
            <person name="Shea T."/>
            <person name="Shenoy N."/>
            <person name="Sisk P."/>
            <person name="Stolte C."/>
            <person name="Sykes S."/>
            <person name="Walk T."/>
            <person name="White J."/>
            <person name="Yandava C."/>
            <person name="Wirth D.F."/>
            <person name="Nusbaum C."/>
            <person name="Birren B."/>
        </authorList>
    </citation>
    <scope>NUCLEOTIDE SEQUENCE [LARGE SCALE GENOMIC DNA]</scope>
    <source>
        <strain evidence="2">RAJ116</strain>
    </source>
</reference>
<dbReference type="AlphaFoldDB" id="A0A0L0CT53"/>
<sequence>MIRHSLNWTITPIKNNLNMINMYTFEKELAHLFLTFNHMKKSNFLEISYDEYKPMKQYITYSKKIKCYIKEDVLMSTLYILPDETIYFKCSGALKNTYIINIFNKYDFIHIHVNDKKNFIHLKENKHDKQKGKERHNQMVILRIKKNILITYLINIIMICYI</sequence>
<reference evidence="2" key="1">
    <citation type="submission" date="2015-07" db="EMBL/GenBank/DDBJ databases">
        <title>Annotation of Plasmodium falciparum RAJ116.</title>
        <authorList>
            <consortium name="The Broad Institute Genome Sequencing Platform"/>
            <person name="Volkman S.K."/>
            <person name="Neafsey D.E."/>
            <person name="Dash A.P."/>
            <person name="Chitnis C.E."/>
            <person name="Hartl D.L."/>
            <person name="Young S.K."/>
            <person name="Zeng Q."/>
            <person name="Koehrsen M."/>
            <person name="Alvarado L."/>
            <person name="Berlin A."/>
            <person name="Borenstein D."/>
            <person name="Chapman S.B."/>
            <person name="Chen Z."/>
            <person name="Engels R."/>
            <person name="Freedman E."/>
            <person name="Gellesch M."/>
            <person name="Goldberg J."/>
            <person name="Griggs A."/>
            <person name="Gujja S."/>
            <person name="Heilman E.R."/>
            <person name="Heiman D.I."/>
            <person name="Howarth C."/>
            <person name="Jen D."/>
            <person name="Larson L."/>
            <person name="Mehta T."/>
            <person name="Neiman D."/>
            <person name="Park D."/>
            <person name="Pearson M."/>
            <person name="Roberts A."/>
            <person name="Saif S."/>
            <person name="Shea T."/>
            <person name="Shenoy N."/>
            <person name="Sisk P."/>
            <person name="Stolte C."/>
            <person name="Sykes S."/>
            <person name="Walk T."/>
            <person name="White J."/>
            <person name="Yandava C."/>
            <person name="Haas B."/>
            <person name="Henn M.R."/>
            <person name="Nusbaum C."/>
            <person name="Birren B."/>
        </authorList>
    </citation>
    <scope>NUCLEOTIDE SEQUENCE [LARGE SCALE GENOMIC DNA]</scope>
    <source>
        <strain evidence="2">RAJ116</strain>
    </source>
</reference>
<gene>
    <name evidence="1" type="ORF">PFLG_00312</name>
</gene>
<name>A0A0L0CT53_PLAFA</name>
<accession>A0A0L0CT53</accession>
<organism evidence="1 2">
    <name type="scientific">Plasmodium falciparum RAJ116</name>
    <dbReference type="NCBI Taxonomy" id="580058"/>
    <lineage>
        <taxon>Eukaryota</taxon>
        <taxon>Sar</taxon>
        <taxon>Alveolata</taxon>
        <taxon>Apicomplexa</taxon>
        <taxon>Aconoidasida</taxon>
        <taxon>Haemosporida</taxon>
        <taxon>Plasmodiidae</taxon>
        <taxon>Plasmodium</taxon>
        <taxon>Plasmodium (Laverania)</taxon>
    </lineage>
</organism>
<dbReference type="EMBL" id="GG663828">
    <property type="protein sequence ID" value="KNC35412.1"/>
    <property type="molecule type" value="Genomic_DNA"/>
</dbReference>
<dbReference type="Proteomes" id="UP000054566">
    <property type="component" value="Unassembled WGS sequence"/>
</dbReference>
<proteinExistence type="predicted"/>
<evidence type="ECO:0000313" key="1">
    <source>
        <dbReference type="EMBL" id="KNC35412.1"/>
    </source>
</evidence>